<evidence type="ECO:0000313" key="15">
    <source>
        <dbReference type="Proteomes" id="UP000441032"/>
    </source>
</evidence>
<evidence type="ECO:0000256" key="7">
    <source>
        <dbReference type="ARBA" id="ARBA00022857"/>
    </source>
</evidence>
<evidence type="ECO:0000259" key="12">
    <source>
        <dbReference type="Pfam" id="PF02558"/>
    </source>
</evidence>
<dbReference type="InterPro" id="IPR013752">
    <property type="entry name" value="KPA_reductase"/>
</dbReference>
<dbReference type="InterPro" id="IPR036291">
    <property type="entry name" value="NAD(P)-bd_dom_sf"/>
</dbReference>
<evidence type="ECO:0000256" key="5">
    <source>
        <dbReference type="ARBA" id="ARBA00019465"/>
    </source>
</evidence>
<evidence type="ECO:0000256" key="8">
    <source>
        <dbReference type="ARBA" id="ARBA00023002"/>
    </source>
</evidence>
<dbReference type="NCBIfam" id="NF005094">
    <property type="entry name" value="PRK06522.2-5"/>
    <property type="match status" value="1"/>
</dbReference>
<dbReference type="Gene3D" id="1.10.1040.10">
    <property type="entry name" value="N-(1-d-carboxylethyl)-l-norvaline Dehydrogenase, domain 2"/>
    <property type="match status" value="1"/>
</dbReference>
<protein>
    <recommendedName>
        <fullName evidence="5 11">2-dehydropantoate 2-reductase</fullName>
        <ecNumber evidence="4 11">1.1.1.169</ecNumber>
    </recommendedName>
    <alternativeName>
        <fullName evidence="9 11">Ketopantoate reductase</fullName>
    </alternativeName>
</protein>
<proteinExistence type="inferred from homology"/>
<dbReference type="EMBL" id="WJYN01000002">
    <property type="protein sequence ID" value="MRS98213.1"/>
    <property type="molecule type" value="Genomic_DNA"/>
</dbReference>
<dbReference type="InterPro" id="IPR051402">
    <property type="entry name" value="KPR-Related"/>
</dbReference>
<evidence type="ECO:0000256" key="3">
    <source>
        <dbReference type="ARBA" id="ARBA00007870"/>
    </source>
</evidence>
<dbReference type="GO" id="GO:0005737">
    <property type="term" value="C:cytoplasm"/>
    <property type="evidence" value="ECO:0007669"/>
    <property type="project" value="TreeGrafter"/>
</dbReference>
<evidence type="ECO:0000256" key="2">
    <source>
        <dbReference type="ARBA" id="ARBA00004994"/>
    </source>
</evidence>
<gene>
    <name evidence="14" type="primary">panE</name>
    <name evidence="14" type="ORF">GJQ57_06030</name>
</gene>
<dbReference type="Proteomes" id="UP000441032">
    <property type="component" value="Unassembled WGS sequence"/>
</dbReference>
<comment type="similarity">
    <text evidence="3 11">Belongs to the ketopantoate reductase family.</text>
</comment>
<dbReference type="InterPro" id="IPR008927">
    <property type="entry name" value="6-PGluconate_DH-like_C_sf"/>
</dbReference>
<evidence type="ECO:0000256" key="9">
    <source>
        <dbReference type="ARBA" id="ARBA00032024"/>
    </source>
</evidence>
<dbReference type="PANTHER" id="PTHR21708:SF26">
    <property type="entry name" value="2-DEHYDROPANTOATE 2-REDUCTASE"/>
    <property type="match status" value="1"/>
</dbReference>
<dbReference type="InterPro" id="IPR013332">
    <property type="entry name" value="KPR_N"/>
</dbReference>
<dbReference type="FunFam" id="3.40.50.720:FF:000307">
    <property type="entry name" value="2-dehydropantoate 2-reductase"/>
    <property type="match status" value="1"/>
</dbReference>
<evidence type="ECO:0000256" key="1">
    <source>
        <dbReference type="ARBA" id="ARBA00002919"/>
    </source>
</evidence>
<comment type="caution">
    <text evidence="14">The sequence shown here is derived from an EMBL/GenBank/DDBJ whole genome shotgun (WGS) entry which is preliminary data.</text>
</comment>
<dbReference type="FunFam" id="1.10.1040.10:FF:000017">
    <property type="entry name" value="2-dehydropantoate 2-reductase"/>
    <property type="match status" value="1"/>
</dbReference>
<reference evidence="14 15" key="1">
    <citation type="submission" date="2019-11" db="EMBL/GenBank/DDBJ databases">
        <title>Phenotypic characterization of an OXA-22 and OXA-60 co-producing Ralstonia pickettii clinical strain.</title>
        <authorList>
            <person name="He F."/>
        </authorList>
    </citation>
    <scope>NUCLEOTIDE SEQUENCE [LARGE SCALE GENOMIC DNA]</scope>
    <source>
        <strain evidence="14 15">PSLESD1</strain>
    </source>
</reference>
<sequence length="322" mass="34177">MTTAMRILVLGAGGTGGYFGGRLAQAGADVTFLVRPARAARLRQHGLVIRSPHGDAQLPVQTITADQATAWGRADMVLLSCKAYDLEDAITAIRPVVGERTVVLPVLNGLAHLERLDAAFGESRVLGGLCHISATSAPDGAVLHLSNGQGAAVHSITFGERTPHAPRERTEAIRDVFATANFDSVLAENVMQDMWEKFTFLTSLAAMTCLMRATVGEIVATDEGAALNEAMFLACERVAAASGYPNRQAARERGLNVLTQAGSPLTASMLRDLESGGRVEADHIVGDMLRRGRALGVDVSLLRVAFAHLQAYQQRLLRAAAG</sequence>
<dbReference type="GO" id="GO:0015940">
    <property type="term" value="P:pantothenate biosynthetic process"/>
    <property type="evidence" value="ECO:0007669"/>
    <property type="project" value="UniProtKB-UniPathway"/>
</dbReference>
<dbReference type="SUPFAM" id="SSF51735">
    <property type="entry name" value="NAD(P)-binding Rossmann-fold domains"/>
    <property type="match status" value="1"/>
</dbReference>
<dbReference type="Pfam" id="PF08546">
    <property type="entry name" value="ApbA_C"/>
    <property type="match status" value="1"/>
</dbReference>
<name>A0A7X2HKJ1_RALPI</name>
<dbReference type="SUPFAM" id="SSF48179">
    <property type="entry name" value="6-phosphogluconate dehydrogenase C-terminal domain-like"/>
    <property type="match status" value="1"/>
</dbReference>
<accession>A0A7X2HKJ1</accession>
<dbReference type="AlphaFoldDB" id="A0A7X2HKJ1"/>
<feature type="domain" description="Ketopantoate reductase N-terminal" evidence="12">
    <location>
        <begin position="7"/>
        <end position="149"/>
    </location>
</feature>
<keyword evidence="8 11" id="KW-0560">Oxidoreductase</keyword>
<dbReference type="GO" id="GO:0008677">
    <property type="term" value="F:2-dehydropantoate 2-reductase activity"/>
    <property type="evidence" value="ECO:0007669"/>
    <property type="project" value="UniProtKB-EC"/>
</dbReference>
<dbReference type="InterPro" id="IPR003710">
    <property type="entry name" value="ApbA"/>
</dbReference>
<evidence type="ECO:0000313" key="14">
    <source>
        <dbReference type="EMBL" id="MRS98213.1"/>
    </source>
</evidence>
<dbReference type="InterPro" id="IPR013328">
    <property type="entry name" value="6PGD_dom2"/>
</dbReference>
<organism evidence="14 15">
    <name type="scientific">Ralstonia pickettii</name>
    <name type="common">Burkholderia pickettii</name>
    <dbReference type="NCBI Taxonomy" id="329"/>
    <lineage>
        <taxon>Bacteria</taxon>
        <taxon>Pseudomonadati</taxon>
        <taxon>Pseudomonadota</taxon>
        <taxon>Betaproteobacteria</taxon>
        <taxon>Burkholderiales</taxon>
        <taxon>Burkholderiaceae</taxon>
        <taxon>Ralstonia</taxon>
    </lineage>
</organism>
<dbReference type="NCBIfam" id="TIGR00745">
    <property type="entry name" value="apbA_panE"/>
    <property type="match status" value="1"/>
</dbReference>
<comment type="pathway">
    <text evidence="2 11">Cofactor biosynthesis; (R)-pantothenate biosynthesis; (R)-pantoate from 3-methyl-2-oxobutanoate: step 2/2.</text>
</comment>
<dbReference type="Gene3D" id="3.40.50.720">
    <property type="entry name" value="NAD(P)-binding Rossmann-like Domain"/>
    <property type="match status" value="1"/>
</dbReference>
<evidence type="ECO:0000256" key="4">
    <source>
        <dbReference type="ARBA" id="ARBA00013014"/>
    </source>
</evidence>
<comment type="function">
    <text evidence="1 11">Catalyzes the NADPH-dependent reduction of ketopantoate into pantoic acid.</text>
</comment>
<dbReference type="PANTHER" id="PTHR21708">
    <property type="entry name" value="PROBABLE 2-DEHYDROPANTOATE 2-REDUCTASE"/>
    <property type="match status" value="1"/>
</dbReference>
<evidence type="ECO:0000256" key="6">
    <source>
        <dbReference type="ARBA" id="ARBA00022655"/>
    </source>
</evidence>
<dbReference type="UniPathway" id="UPA00028">
    <property type="reaction ID" value="UER00004"/>
</dbReference>
<evidence type="ECO:0000259" key="13">
    <source>
        <dbReference type="Pfam" id="PF08546"/>
    </source>
</evidence>
<dbReference type="Pfam" id="PF02558">
    <property type="entry name" value="ApbA"/>
    <property type="match status" value="1"/>
</dbReference>
<feature type="domain" description="Ketopantoate reductase C-terminal" evidence="13">
    <location>
        <begin position="189"/>
        <end position="313"/>
    </location>
</feature>
<evidence type="ECO:0000256" key="11">
    <source>
        <dbReference type="RuleBase" id="RU362068"/>
    </source>
</evidence>
<dbReference type="EC" id="1.1.1.169" evidence="4 11"/>
<comment type="catalytic activity">
    <reaction evidence="10 11">
        <text>(R)-pantoate + NADP(+) = 2-dehydropantoate + NADPH + H(+)</text>
        <dbReference type="Rhea" id="RHEA:16233"/>
        <dbReference type="ChEBI" id="CHEBI:11561"/>
        <dbReference type="ChEBI" id="CHEBI:15378"/>
        <dbReference type="ChEBI" id="CHEBI:15980"/>
        <dbReference type="ChEBI" id="CHEBI:57783"/>
        <dbReference type="ChEBI" id="CHEBI:58349"/>
        <dbReference type="EC" id="1.1.1.169"/>
    </reaction>
</comment>
<evidence type="ECO:0000256" key="10">
    <source>
        <dbReference type="ARBA" id="ARBA00048793"/>
    </source>
</evidence>
<keyword evidence="6 11" id="KW-0566">Pantothenate biosynthesis</keyword>
<keyword evidence="7 11" id="KW-0521">NADP</keyword>